<keyword evidence="7" id="KW-1185">Reference proteome</keyword>
<keyword evidence="3 6" id="KW-0808">Transferase</keyword>
<dbReference type="PANTHER" id="PTHR43630:SF1">
    <property type="entry name" value="POLY-BETA-1,6-N-ACETYL-D-GLUCOSAMINE SYNTHASE"/>
    <property type="match status" value="1"/>
</dbReference>
<dbReference type="Pfam" id="PF00535">
    <property type="entry name" value="Glycos_transf_2"/>
    <property type="match status" value="1"/>
</dbReference>
<sequence>MLVIVEREPSWGWSDLASWEWIALGGLVAALVLLFYTYAGFPLLMGFLSRLTSNSKNRKQESGSPMNRISVILCVHNEEARLASRLENLLSLDWPMEGEVVVVCDGCTDNSAEVARQVGQERVRVVELSQKSGKPSGINAGVEQASGDVLIFCDARQEFESSALRHLVAELREENTGAVSGLLRIAKSSDGSSGGFDRYWSLETKLRKWESDWDSAIGCTGAIYALRRECFVELPPDTILDDVVIPMQAVMQGRRVGYSVEAIAWDPQPLAPQAEHRRKLRTLAGNFQMLFRHPGWLNPFQNRTWWQLISHKYLRIASPFVLAAALLCTVVLARHPLFLLLLVGELAFIGLGWLAMECPALARRIPGARILGAFLSMQVTIVRGLATYMRYKKNMLDIWKSGHTGVSGAKE</sequence>
<evidence type="ECO:0000256" key="2">
    <source>
        <dbReference type="ARBA" id="ARBA00022676"/>
    </source>
</evidence>
<feature type="transmembrane region" description="Helical" evidence="4">
    <location>
        <begin position="313"/>
        <end position="332"/>
    </location>
</feature>
<dbReference type="Proteomes" id="UP000253426">
    <property type="component" value="Unassembled WGS sequence"/>
</dbReference>
<dbReference type="PANTHER" id="PTHR43630">
    <property type="entry name" value="POLY-BETA-1,6-N-ACETYL-D-GLUCOSAMINE SYNTHASE"/>
    <property type="match status" value="1"/>
</dbReference>
<proteinExistence type="inferred from homology"/>
<dbReference type="Gene3D" id="3.90.550.10">
    <property type="entry name" value="Spore Coat Polysaccharide Biosynthesis Protein SpsA, Chain A"/>
    <property type="match status" value="1"/>
</dbReference>
<name>A0A366HW06_9BACT</name>
<evidence type="ECO:0000256" key="1">
    <source>
        <dbReference type="ARBA" id="ARBA00006739"/>
    </source>
</evidence>
<keyword evidence="4" id="KW-0812">Transmembrane</keyword>
<feature type="transmembrane region" description="Helical" evidence="4">
    <location>
        <begin position="368"/>
        <end position="386"/>
    </location>
</feature>
<evidence type="ECO:0000256" key="3">
    <source>
        <dbReference type="ARBA" id="ARBA00022679"/>
    </source>
</evidence>
<keyword evidence="2" id="KW-0328">Glycosyltransferase</keyword>
<dbReference type="CDD" id="cd06439">
    <property type="entry name" value="CESA_like_1"/>
    <property type="match status" value="1"/>
</dbReference>
<dbReference type="InterPro" id="IPR029044">
    <property type="entry name" value="Nucleotide-diphossugar_trans"/>
</dbReference>
<reference evidence="6 7" key="1">
    <citation type="submission" date="2018-06" db="EMBL/GenBank/DDBJ databases">
        <title>Genomic Encyclopedia of Type Strains, Phase IV (KMG-IV): sequencing the most valuable type-strain genomes for metagenomic binning, comparative biology and taxonomic classification.</title>
        <authorList>
            <person name="Goeker M."/>
        </authorList>
    </citation>
    <scope>NUCLEOTIDE SEQUENCE [LARGE SCALE GENOMIC DNA]</scope>
    <source>
        <strain evidence="6 7">DSM 25532</strain>
    </source>
</reference>
<dbReference type="AlphaFoldDB" id="A0A366HW06"/>
<dbReference type="GO" id="GO:0016757">
    <property type="term" value="F:glycosyltransferase activity"/>
    <property type="evidence" value="ECO:0007669"/>
    <property type="project" value="UniProtKB-KW"/>
</dbReference>
<dbReference type="SUPFAM" id="SSF53448">
    <property type="entry name" value="Nucleotide-diphospho-sugar transferases"/>
    <property type="match status" value="1"/>
</dbReference>
<dbReference type="EMBL" id="QNRR01000001">
    <property type="protein sequence ID" value="RBP48100.1"/>
    <property type="molecule type" value="Genomic_DNA"/>
</dbReference>
<keyword evidence="4" id="KW-1133">Transmembrane helix</keyword>
<comment type="caution">
    <text evidence="6">The sequence shown here is derived from an EMBL/GenBank/DDBJ whole genome shotgun (WGS) entry which is preliminary data.</text>
</comment>
<evidence type="ECO:0000259" key="5">
    <source>
        <dbReference type="Pfam" id="PF00535"/>
    </source>
</evidence>
<feature type="transmembrane region" description="Helical" evidence="4">
    <location>
        <begin position="21"/>
        <end position="48"/>
    </location>
</feature>
<protein>
    <submittedName>
        <fullName evidence="6">Cellulose synthase/poly-beta-1,6-N-acetylglucosamine synthase-like glycosyltransferase</fullName>
    </submittedName>
</protein>
<keyword evidence="4" id="KW-0472">Membrane</keyword>
<dbReference type="InterPro" id="IPR001173">
    <property type="entry name" value="Glyco_trans_2-like"/>
</dbReference>
<feature type="transmembrane region" description="Helical" evidence="4">
    <location>
        <begin position="338"/>
        <end position="356"/>
    </location>
</feature>
<feature type="domain" description="Glycosyltransferase 2-like" evidence="5">
    <location>
        <begin position="70"/>
        <end position="231"/>
    </location>
</feature>
<evidence type="ECO:0000313" key="7">
    <source>
        <dbReference type="Proteomes" id="UP000253426"/>
    </source>
</evidence>
<evidence type="ECO:0000256" key="4">
    <source>
        <dbReference type="SAM" id="Phobius"/>
    </source>
</evidence>
<gene>
    <name evidence="6" type="ORF">DES53_101900</name>
</gene>
<comment type="similarity">
    <text evidence="1">Belongs to the glycosyltransferase 2 family.</text>
</comment>
<accession>A0A366HW06</accession>
<evidence type="ECO:0000313" key="6">
    <source>
        <dbReference type="EMBL" id="RBP48100.1"/>
    </source>
</evidence>
<organism evidence="6 7">
    <name type="scientific">Roseimicrobium gellanilyticum</name>
    <dbReference type="NCBI Taxonomy" id="748857"/>
    <lineage>
        <taxon>Bacteria</taxon>
        <taxon>Pseudomonadati</taxon>
        <taxon>Verrucomicrobiota</taxon>
        <taxon>Verrucomicrobiia</taxon>
        <taxon>Verrucomicrobiales</taxon>
        <taxon>Verrucomicrobiaceae</taxon>
        <taxon>Roseimicrobium</taxon>
    </lineage>
</organism>